<dbReference type="EMBL" id="SHKX01000011">
    <property type="protein sequence ID" value="RZU46945.1"/>
    <property type="molecule type" value="Genomic_DNA"/>
</dbReference>
<comment type="caution">
    <text evidence="2">The sequence shown here is derived from an EMBL/GenBank/DDBJ whole genome shotgun (WGS) entry which is preliminary data.</text>
</comment>
<organism evidence="2 3">
    <name type="scientific">Fluviicoccus keumensis</name>
    <dbReference type="NCBI Taxonomy" id="1435465"/>
    <lineage>
        <taxon>Bacteria</taxon>
        <taxon>Pseudomonadati</taxon>
        <taxon>Pseudomonadota</taxon>
        <taxon>Gammaproteobacteria</taxon>
        <taxon>Moraxellales</taxon>
        <taxon>Moraxellaceae</taxon>
        <taxon>Fluviicoccus</taxon>
    </lineage>
</organism>
<dbReference type="Proteomes" id="UP000292423">
    <property type="component" value="Unassembled WGS sequence"/>
</dbReference>
<dbReference type="RefSeq" id="WP_130412017.1">
    <property type="nucleotide sequence ID" value="NZ_SHKX01000011.1"/>
</dbReference>
<feature type="compositionally biased region" description="Gly residues" evidence="1">
    <location>
        <begin position="103"/>
        <end position="113"/>
    </location>
</feature>
<sequence>MKLRSAGVNGATTLRGAEMTRGKPSRWPWMVIAALFGLIALLLKLGSGADADPQGAYHRLEPVGPGADVYSQPDHEASATAAVKGSGQVTESTGALPMPNGENGSGGSSGGITGWISNLFGHDSEPSAMSAETGSRGGVIRTTSPVVPGVVSAAPVASAAATTTAHTLSNDQLMQPGDDSAFLKDGEPGEEAGGGSQY</sequence>
<gene>
    <name evidence="2" type="ORF">EV700_1331</name>
</gene>
<accession>A0A4Q7ZAL5</accession>
<proteinExistence type="predicted"/>
<dbReference type="AlphaFoldDB" id="A0A4Q7ZAL5"/>
<evidence type="ECO:0000313" key="3">
    <source>
        <dbReference type="Proteomes" id="UP000292423"/>
    </source>
</evidence>
<feature type="region of interest" description="Disordered" evidence="1">
    <location>
        <begin position="56"/>
        <end position="141"/>
    </location>
</feature>
<keyword evidence="3" id="KW-1185">Reference proteome</keyword>
<evidence type="ECO:0000313" key="2">
    <source>
        <dbReference type="EMBL" id="RZU46945.1"/>
    </source>
</evidence>
<reference evidence="2 3" key="1">
    <citation type="submission" date="2019-02" db="EMBL/GenBank/DDBJ databases">
        <title>Genomic Encyclopedia of Type Strains, Phase IV (KMG-IV): sequencing the most valuable type-strain genomes for metagenomic binning, comparative biology and taxonomic classification.</title>
        <authorList>
            <person name="Goeker M."/>
        </authorList>
    </citation>
    <scope>NUCLEOTIDE SEQUENCE [LARGE SCALE GENOMIC DNA]</scope>
    <source>
        <strain evidence="2 3">DSM 105135</strain>
    </source>
</reference>
<feature type="region of interest" description="Disordered" evidence="1">
    <location>
        <begin position="169"/>
        <end position="198"/>
    </location>
</feature>
<protein>
    <submittedName>
        <fullName evidence="2">Uncharacterized protein</fullName>
    </submittedName>
</protein>
<evidence type="ECO:0000256" key="1">
    <source>
        <dbReference type="SAM" id="MobiDB-lite"/>
    </source>
</evidence>
<name>A0A4Q7ZAL5_9GAMM</name>